<dbReference type="InterPro" id="IPR031552">
    <property type="entry name" value="ParE-like_toxin"/>
</dbReference>
<evidence type="ECO:0008006" key="3">
    <source>
        <dbReference type="Google" id="ProtNLM"/>
    </source>
</evidence>
<dbReference type="EMBL" id="LNYY01000019">
    <property type="protein sequence ID" value="KTD68652.1"/>
    <property type="molecule type" value="Genomic_DNA"/>
</dbReference>
<dbReference type="Pfam" id="PF15781">
    <property type="entry name" value="ParE-like_toxin"/>
    <property type="match status" value="1"/>
</dbReference>
<gene>
    <name evidence="1" type="ORF">Lste_1810</name>
</gene>
<dbReference type="Proteomes" id="UP000054926">
    <property type="component" value="Unassembled WGS sequence"/>
</dbReference>
<name>A0A0W0ZH24_9GAMM</name>
<dbReference type="STRING" id="947033.Lste_1810"/>
<protein>
    <recommendedName>
        <fullName evidence="3">Addiction module toxin RelE</fullName>
    </recommendedName>
</protein>
<proteinExistence type="predicted"/>
<evidence type="ECO:0000313" key="2">
    <source>
        <dbReference type="Proteomes" id="UP000054926"/>
    </source>
</evidence>
<accession>A0A0W0ZH24</accession>
<comment type="caution">
    <text evidence="1">The sequence shown here is derived from an EMBL/GenBank/DDBJ whole genome shotgun (WGS) entry which is preliminary data.</text>
</comment>
<keyword evidence="2" id="KW-1185">Reference proteome</keyword>
<dbReference type="RefSeq" id="WP_202814164.1">
    <property type="nucleotide sequence ID" value="NZ_LNYY01000019.1"/>
</dbReference>
<evidence type="ECO:0000313" key="1">
    <source>
        <dbReference type="EMBL" id="KTD68652.1"/>
    </source>
</evidence>
<organism evidence="1 2">
    <name type="scientific">Legionella steelei</name>
    <dbReference type="NCBI Taxonomy" id="947033"/>
    <lineage>
        <taxon>Bacteria</taxon>
        <taxon>Pseudomonadati</taxon>
        <taxon>Pseudomonadota</taxon>
        <taxon>Gammaproteobacteria</taxon>
        <taxon>Legionellales</taxon>
        <taxon>Legionellaceae</taxon>
        <taxon>Legionella</taxon>
    </lineage>
</organism>
<dbReference type="AlphaFoldDB" id="A0A0W0ZH24"/>
<reference evidence="1 2" key="1">
    <citation type="submission" date="2015-11" db="EMBL/GenBank/DDBJ databases">
        <title>Genomic analysis of 38 Legionella species identifies large and diverse effector repertoires.</title>
        <authorList>
            <person name="Burstein D."/>
            <person name="Amaro F."/>
            <person name="Zusman T."/>
            <person name="Lifshitz Z."/>
            <person name="Cohen O."/>
            <person name="Gilbert J.A."/>
            <person name="Pupko T."/>
            <person name="Shuman H.A."/>
            <person name="Segal G."/>
        </authorList>
    </citation>
    <scope>NUCLEOTIDE SEQUENCE [LARGE SCALE GENOMIC DNA]</scope>
    <source>
        <strain evidence="1 2">IMVS3376</strain>
    </source>
</reference>
<sequence>MSDIEIRQMPAFQRVYKKLPASHKPIVNEAVRIIVNNSKIGEEKKGDLIGVYVYKFKTNHQQFLLAYEWDPALRILLALGVYENFYRDLKRNSF</sequence>